<protein>
    <submittedName>
        <fullName evidence="1">Uncharacterized protein</fullName>
    </submittedName>
</protein>
<name>C6T381_SOYBN</name>
<dbReference type="AlphaFoldDB" id="C6T381"/>
<proteinExistence type="evidence at transcript level"/>
<reference evidence="1" key="1">
    <citation type="submission" date="2009-08" db="EMBL/GenBank/DDBJ databases">
        <authorList>
            <person name="Cheung F."/>
            <person name="Xiao Y."/>
            <person name="Chan A."/>
            <person name="Moskal W."/>
            <person name="Town C.D."/>
        </authorList>
    </citation>
    <scope>NUCLEOTIDE SEQUENCE</scope>
</reference>
<dbReference type="EMBL" id="BT091891">
    <property type="protein sequence ID" value="ACU16119.1"/>
    <property type="molecule type" value="mRNA"/>
</dbReference>
<feature type="non-terminal residue" evidence="1">
    <location>
        <position position="75"/>
    </location>
</feature>
<accession>C6T381</accession>
<organism evidence="1">
    <name type="scientific">Glycine max</name>
    <name type="common">Soybean</name>
    <name type="synonym">Glycine hispida</name>
    <dbReference type="NCBI Taxonomy" id="3847"/>
    <lineage>
        <taxon>Eukaryota</taxon>
        <taxon>Viridiplantae</taxon>
        <taxon>Streptophyta</taxon>
        <taxon>Embryophyta</taxon>
        <taxon>Tracheophyta</taxon>
        <taxon>Spermatophyta</taxon>
        <taxon>Magnoliopsida</taxon>
        <taxon>eudicotyledons</taxon>
        <taxon>Gunneridae</taxon>
        <taxon>Pentapetalae</taxon>
        <taxon>rosids</taxon>
        <taxon>fabids</taxon>
        <taxon>Fabales</taxon>
        <taxon>Fabaceae</taxon>
        <taxon>Papilionoideae</taxon>
        <taxon>50 kb inversion clade</taxon>
        <taxon>NPAAA clade</taxon>
        <taxon>indigoferoid/millettioid clade</taxon>
        <taxon>Phaseoleae</taxon>
        <taxon>Glycine</taxon>
        <taxon>Glycine subgen. Soja</taxon>
    </lineage>
</organism>
<evidence type="ECO:0000313" key="1">
    <source>
        <dbReference type="EMBL" id="ACU16119.1"/>
    </source>
</evidence>
<sequence length="75" mass="8267">MSNSPAPVPPPDFLKLLTLLSYSSATSIAMSDILVRNSLTMQYETELCDKLCLKGCFALCLTKAIYRKCQQVFGS</sequence>